<keyword evidence="2" id="KW-0808">Transferase</keyword>
<accession>C1DZ35</accession>
<feature type="region of interest" description="Disordered" evidence="4">
    <location>
        <begin position="1"/>
        <end position="27"/>
    </location>
</feature>
<evidence type="ECO:0000256" key="2">
    <source>
        <dbReference type="ARBA" id="ARBA00022679"/>
    </source>
</evidence>
<dbReference type="InterPro" id="IPR002173">
    <property type="entry name" value="Carboh/pur_kinase_PfkB_CS"/>
</dbReference>
<dbReference type="GO" id="GO:0016301">
    <property type="term" value="F:kinase activity"/>
    <property type="evidence" value="ECO:0007669"/>
    <property type="project" value="UniProtKB-KW"/>
</dbReference>
<name>C1DZ35_MICCC</name>
<dbReference type="Proteomes" id="UP000002009">
    <property type="component" value="Chromosome 2"/>
</dbReference>
<keyword evidence="7" id="KW-1185">Reference proteome</keyword>
<sequence>MLDDLVTPKVTPIKDPASKRSLEASGDENLPPEVVALQPLAVIDHSAKVADSFFKSLDGETGGSVRVGPDDLQRLLMRVGEFTTKAGGSAANTARGLAHGFDVRTALLGAVGQDEWGKLFVSSMKRSGVDTSLLEVKGEKSYTGRCVCLVDKTGQRTMRPSLEDAIRLQPDEVTADQLRGVKWVVVNGYSYYGLGLMEATVAAATAAGCKVAMHLASFEIVRKFREPMSRLLASGAIHAVFANEDEARELVGGGVGSDSIETDTKIEAALAKLAEWCDIAVVTLGDKGCVAMRGTERVEQKAFKGFAVEDTTGAGDLFSAGFMYGLLRNASLQRCCELGCLSGAAVVQSMGAEISEEGWTWVHAHMHEGRAQALVRGSAAAVQHELLACYELIESIGRGVVYYGSARLKADNPHFVKSRELGKMVSELLGTPTWTGGGPGMMEAASLGAMDAGKAVAGIRIEREAGTKVRSAAQSYLKPEHTVFCKFLSPRKVALVDAGVRKKAEDRTAYVFLPGGLGTMDELFELFTLYQLHKLGTDHPVPVIIVNYDGFYDCLLNFVETMQGHGTVGAGEYDQMVVKNTNEEVVEYLREYYQI</sequence>
<comment type="similarity">
    <text evidence="1">Belongs to the carbohydrate kinase PfkB family.</text>
</comment>
<feature type="domain" description="Carbohydrate kinase PfkB" evidence="5">
    <location>
        <begin position="76"/>
        <end position="355"/>
    </location>
</feature>
<evidence type="ECO:0000259" key="5">
    <source>
        <dbReference type="Pfam" id="PF00294"/>
    </source>
</evidence>
<dbReference type="InterPro" id="IPR011611">
    <property type="entry name" value="PfkB_dom"/>
</dbReference>
<dbReference type="Pfam" id="PF03641">
    <property type="entry name" value="Lysine_decarbox"/>
    <property type="match status" value="1"/>
</dbReference>
<dbReference type="InterPro" id="IPR052700">
    <property type="entry name" value="Carb_kinase_PfkB-like"/>
</dbReference>
<evidence type="ECO:0000313" key="6">
    <source>
        <dbReference type="EMBL" id="ACO61046.1"/>
    </source>
</evidence>
<dbReference type="GeneID" id="8241470"/>
<evidence type="ECO:0000256" key="1">
    <source>
        <dbReference type="ARBA" id="ARBA00010688"/>
    </source>
</evidence>
<dbReference type="PROSITE" id="PS00584">
    <property type="entry name" value="PFKB_KINASES_2"/>
    <property type="match status" value="1"/>
</dbReference>
<dbReference type="InParanoid" id="C1DZ35"/>
<dbReference type="KEGG" id="mis:MICPUN_55731"/>
<dbReference type="PANTHER" id="PTHR43320:SF1">
    <property type="entry name" value="OS01G0105900 PROTEIN"/>
    <property type="match status" value="1"/>
</dbReference>
<organism evidence="6 7">
    <name type="scientific">Micromonas commoda (strain RCC299 / NOUM17 / CCMP2709)</name>
    <name type="common">Picoplanktonic green alga</name>
    <dbReference type="NCBI Taxonomy" id="296587"/>
    <lineage>
        <taxon>Eukaryota</taxon>
        <taxon>Viridiplantae</taxon>
        <taxon>Chlorophyta</taxon>
        <taxon>Mamiellophyceae</taxon>
        <taxon>Mamiellales</taxon>
        <taxon>Mamiellaceae</taxon>
        <taxon>Micromonas</taxon>
    </lineage>
</organism>
<dbReference type="EMBL" id="CP001323">
    <property type="protein sequence ID" value="ACO61046.1"/>
    <property type="molecule type" value="Genomic_DNA"/>
</dbReference>
<proteinExistence type="inferred from homology"/>
<dbReference type="AlphaFoldDB" id="C1DZ35"/>
<dbReference type="SUPFAM" id="SSF53613">
    <property type="entry name" value="Ribokinase-like"/>
    <property type="match status" value="1"/>
</dbReference>
<evidence type="ECO:0000256" key="4">
    <source>
        <dbReference type="SAM" id="MobiDB-lite"/>
    </source>
</evidence>
<evidence type="ECO:0000313" key="7">
    <source>
        <dbReference type="Proteomes" id="UP000002009"/>
    </source>
</evidence>
<dbReference type="eggNOG" id="KOG2854">
    <property type="taxonomic scope" value="Eukaryota"/>
</dbReference>
<dbReference type="CDD" id="cd01168">
    <property type="entry name" value="adenosine_kinase"/>
    <property type="match status" value="1"/>
</dbReference>
<protein>
    <submittedName>
        <fullName evidence="6">Ribokinase kinase</fullName>
    </submittedName>
</protein>
<dbReference type="PANTHER" id="PTHR43320">
    <property type="entry name" value="SUGAR KINASE"/>
    <property type="match status" value="1"/>
</dbReference>
<keyword evidence="3 6" id="KW-0418">Kinase</keyword>
<dbReference type="Pfam" id="PF00294">
    <property type="entry name" value="PfkB"/>
    <property type="match status" value="1"/>
</dbReference>
<dbReference type="FunCoup" id="C1DZ35">
    <property type="interactions" value="14"/>
</dbReference>
<dbReference type="SUPFAM" id="SSF102405">
    <property type="entry name" value="MCP/YpsA-like"/>
    <property type="match status" value="1"/>
</dbReference>
<dbReference type="STRING" id="296587.C1DZ35"/>
<dbReference type="RefSeq" id="XP_002499788.1">
    <property type="nucleotide sequence ID" value="XM_002499742.1"/>
</dbReference>
<dbReference type="Gene3D" id="3.40.1190.20">
    <property type="match status" value="1"/>
</dbReference>
<dbReference type="InterPro" id="IPR031100">
    <property type="entry name" value="LOG_fam"/>
</dbReference>
<reference evidence="6 7" key="1">
    <citation type="journal article" date="2009" name="Science">
        <title>Green evolution and dynamic adaptations revealed by genomes of the marine picoeukaryotes Micromonas.</title>
        <authorList>
            <person name="Worden A.Z."/>
            <person name="Lee J.H."/>
            <person name="Mock T."/>
            <person name="Rouze P."/>
            <person name="Simmons M.P."/>
            <person name="Aerts A.L."/>
            <person name="Allen A.E."/>
            <person name="Cuvelier M.L."/>
            <person name="Derelle E."/>
            <person name="Everett M.V."/>
            <person name="Foulon E."/>
            <person name="Grimwood J."/>
            <person name="Gundlach H."/>
            <person name="Henrissat B."/>
            <person name="Napoli C."/>
            <person name="McDonald S.M."/>
            <person name="Parker M.S."/>
            <person name="Rombauts S."/>
            <person name="Salamov A."/>
            <person name="Von Dassow P."/>
            <person name="Badger J.H."/>
            <person name="Coutinho P.M."/>
            <person name="Demir E."/>
            <person name="Dubchak I."/>
            <person name="Gentemann C."/>
            <person name="Eikrem W."/>
            <person name="Gready J.E."/>
            <person name="John U."/>
            <person name="Lanier W."/>
            <person name="Lindquist E.A."/>
            <person name="Lucas S."/>
            <person name="Mayer K.F."/>
            <person name="Moreau H."/>
            <person name="Not F."/>
            <person name="Otillar R."/>
            <person name="Panaud O."/>
            <person name="Pangilinan J."/>
            <person name="Paulsen I."/>
            <person name="Piegu B."/>
            <person name="Poliakov A."/>
            <person name="Robbens S."/>
            <person name="Schmutz J."/>
            <person name="Toulza E."/>
            <person name="Wyss T."/>
            <person name="Zelensky A."/>
            <person name="Zhou K."/>
            <person name="Armbrust E.V."/>
            <person name="Bhattacharya D."/>
            <person name="Goodenough U.W."/>
            <person name="Van de Peer Y."/>
            <person name="Grigoriev I.V."/>
        </authorList>
    </citation>
    <scope>NUCLEOTIDE SEQUENCE [LARGE SCALE GENOMIC DNA]</scope>
    <source>
        <strain evidence="7">RCC299 / NOUM17</strain>
    </source>
</reference>
<dbReference type="OrthoDB" id="414463at2759"/>
<gene>
    <name evidence="6" type="ORF">MICPUN_55731</name>
</gene>
<dbReference type="InterPro" id="IPR029056">
    <property type="entry name" value="Ribokinase-like"/>
</dbReference>
<evidence type="ECO:0000256" key="3">
    <source>
        <dbReference type="ARBA" id="ARBA00022777"/>
    </source>
</evidence>
<dbReference type="Gene3D" id="3.40.50.450">
    <property type="match status" value="1"/>
</dbReference>